<dbReference type="AlphaFoldDB" id="A0A124GNI8"/>
<sequence>MRRLGDIARNPLLLEACIRTGSDYLILTLPLLPHTYHLTSVHPSYPHSLVTCFYIRILK</sequence>
<comment type="caution">
    <text evidence="1">The sequence shown here is derived from an EMBL/GenBank/DDBJ whole genome shotgun (WGS) entry which is preliminary data.</text>
</comment>
<name>A0A124GNI8_PICGL</name>
<organism evidence="1">
    <name type="scientific">Picea glauca</name>
    <name type="common">White spruce</name>
    <name type="synonym">Pinus glauca</name>
    <dbReference type="NCBI Taxonomy" id="3330"/>
    <lineage>
        <taxon>Eukaryota</taxon>
        <taxon>Viridiplantae</taxon>
        <taxon>Streptophyta</taxon>
        <taxon>Embryophyta</taxon>
        <taxon>Tracheophyta</taxon>
        <taxon>Spermatophyta</taxon>
        <taxon>Pinopsida</taxon>
        <taxon>Pinidae</taxon>
        <taxon>Conifers I</taxon>
        <taxon>Pinales</taxon>
        <taxon>Pinaceae</taxon>
        <taxon>Picea</taxon>
    </lineage>
</organism>
<evidence type="ECO:0000313" key="1">
    <source>
        <dbReference type="EMBL" id="KUM48968.1"/>
    </source>
</evidence>
<keyword evidence="1" id="KW-0496">Mitochondrion</keyword>
<proteinExistence type="predicted"/>
<protein>
    <submittedName>
        <fullName evidence="1">Uncharacterized protein</fullName>
    </submittedName>
</protein>
<geneLocation type="mitochondrion" evidence="1"/>
<reference evidence="1" key="1">
    <citation type="journal article" date="2015" name="Genome Biol. Evol.">
        <title>Organellar Genomes of White Spruce (Picea glauca): Assembly and Annotation.</title>
        <authorList>
            <person name="Jackman S.D."/>
            <person name="Warren R.L."/>
            <person name="Gibb E.A."/>
            <person name="Vandervalk B.P."/>
            <person name="Mohamadi H."/>
            <person name="Chu J."/>
            <person name="Raymond A."/>
            <person name="Pleasance S."/>
            <person name="Coope R."/>
            <person name="Wildung M.R."/>
            <person name="Ritland C.E."/>
            <person name="Bousquet J."/>
            <person name="Jones S.J."/>
            <person name="Bohlmann J."/>
            <person name="Birol I."/>
        </authorList>
    </citation>
    <scope>NUCLEOTIDE SEQUENCE [LARGE SCALE GENOMIC DNA]</scope>
    <source>
        <tissue evidence="1">Flushing bud</tissue>
    </source>
</reference>
<accession>A0A124GNI8</accession>
<gene>
    <name evidence="1" type="ORF">ABT39_MTgene4304</name>
</gene>
<dbReference type="EMBL" id="LKAM01000004">
    <property type="protein sequence ID" value="KUM48968.1"/>
    <property type="molecule type" value="Genomic_DNA"/>
</dbReference>